<protein>
    <submittedName>
        <fullName evidence="1">Uncharacterized protein</fullName>
    </submittedName>
</protein>
<proteinExistence type="predicted"/>
<sequence>MNIRVLDSLQTRQQWIEFCRREQPYCFVRQPDVLVDFQSNHLQLTLLNRQVRHGQQALKYSVGSRTSVAPAWQFIKACQFDLCRMVELLQQQDFDGNARDNAALGIIRNITIRQFFAKERSVISPAFLGPLSPLSTPPEFWDLHSACRLLANRQYDDLRCDSRSHPSPAPDPRALLLALIENPENWQLQQRHNRLYIFRDQKHLYSLIPDIAVDTEIPDRALGYSPTPNNAMELSP</sequence>
<dbReference type="Proteomes" id="UP000253769">
    <property type="component" value="Unassembled WGS sequence"/>
</dbReference>
<accession>A0A369WXK4</accession>
<comment type="caution">
    <text evidence="1">The sequence shown here is derived from an EMBL/GenBank/DDBJ whole genome shotgun (WGS) entry which is preliminary data.</text>
</comment>
<evidence type="ECO:0000313" key="1">
    <source>
        <dbReference type="EMBL" id="RDE25254.1"/>
    </source>
</evidence>
<keyword evidence="2" id="KW-1185">Reference proteome</keyword>
<dbReference type="RefSeq" id="WP_114694849.1">
    <property type="nucleotide sequence ID" value="NZ_QQOH01000001.1"/>
</dbReference>
<name>A0A369WXK4_9GAMM</name>
<dbReference type="EMBL" id="QQOH01000001">
    <property type="protein sequence ID" value="RDE25254.1"/>
    <property type="molecule type" value="Genomic_DNA"/>
</dbReference>
<evidence type="ECO:0000313" key="2">
    <source>
        <dbReference type="Proteomes" id="UP000253769"/>
    </source>
</evidence>
<dbReference type="OrthoDB" id="6115147at2"/>
<organism evidence="1 2">
    <name type="scientific">Motiliproteus coralliicola</name>
    <dbReference type="NCBI Taxonomy" id="2283196"/>
    <lineage>
        <taxon>Bacteria</taxon>
        <taxon>Pseudomonadati</taxon>
        <taxon>Pseudomonadota</taxon>
        <taxon>Gammaproteobacteria</taxon>
        <taxon>Oceanospirillales</taxon>
        <taxon>Oceanospirillaceae</taxon>
        <taxon>Motiliproteus</taxon>
    </lineage>
</organism>
<gene>
    <name evidence="1" type="ORF">DV711_06805</name>
</gene>
<dbReference type="AlphaFoldDB" id="A0A369WXK4"/>
<reference evidence="1 2" key="1">
    <citation type="submission" date="2018-07" db="EMBL/GenBank/DDBJ databases">
        <title>Motiliproteus coralliicola sp. nov., a bacterium isolated from Coral.</title>
        <authorList>
            <person name="Wang G."/>
        </authorList>
    </citation>
    <scope>NUCLEOTIDE SEQUENCE [LARGE SCALE GENOMIC DNA]</scope>
    <source>
        <strain evidence="1 2">C34</strain>
    </source>
</reference>